<gene>
    <name evidence="2" type="ORF">HCDG_02373</name>
</gene>
<name>C6H7H2_AJECH</name>
<dbReference type="VEuPathDB" id="FungiDB:HCDG_02373"/>
<evidence type="ECO:0000313" key="3">
    <source>
        <dbReference type="Proteomes" id="UP000002624"/>
    </source>
</evidence>
<dbReference type="AlphaFoldDB" id="C6H7H2"/>
<keyword evidence="1" id="KW-1133">Transmembrane helix</keyword>
<sequence>MNRPSTSIMSIYGIEVALLLVGVLSGTLYHMTTAIKDLFYLYKNACLPHSYTLRDANSRRRSVIEHPILVHTEMGCFLRRGPDVARTKNRYGPSPLNRD</sequence>
<proteinExistence type="predicted"/>
<dbReference type="HOGENOM" id="CLU_2319714_0_0_1"/>
<keyword evidence="1" id="KW-0472">Membrane</keyword>
<keyword evidence="1" id="KW-0812">Transmembrane</keyword>
<feature type="transmembrane region" description="Helical" evidence="1">
    <location>
        <begin position="12"/>
        <end position="31"/>
    </location>
</feature>
<protein>
    <submittedName>
        <fullName evidence="2">Uncharacterized protein</fullName>
    </submittedName>
</protein>
<organism evidence="2 3">
    <name type="scientific">Ajellomyces capsulatus (strain H143)</name>
    <name type="common">Darling's disease fungus</name>
    <name type="synonym">Histoplasma capsulatum</name>
    <dbReference type="NCBI Taxonomy" id="544712"/>
    <lineage>
        <taxon>Eukaryota</taxon>
        <taxon>Fungi</taxon>
        <taxon>Dikarya</taxon>
        <taxon>Ascomycota</taxon>
        <taxon>Pezizomycotina</taxon>
        <taxon>Eurotiomycetes</taxon>
        <taxon>Eurotiomycetidae</taxon>
        <taxon>Onygenales</taxon>
        <taxon>Ajellomycetaceae</taxon>
        <taxon>Histoplasma</taxon>
    </lineage>
</organism>
<evidence type="ECO:0000313" key="2">
    <source>
        <dbReference type="EMBL" id="EER44343.1"/>
    </source>
</evidence>
<dbReference type="EMBL" id="GG692420">
    <property type="protein sequence ID" value="EER44343.1"/>
    <property type="molecule type" value="Genomic_DNA"/>
</dbReference>
<reference evidence="3" key="1">
    <citation type="submission" date="2009-05" db="EMBL/GenBank/DDBJ databases">
        <title>The genome sequence of Ajellomyces capsulatus strain H143.</title>
        <authorList>
            <person name="Champion M."/>
            <person name="Cuomo C.A."/>
            <person name="Ma L.-J."/>
            <person name="Henn M.R."/>
            <person name="Sil A."/>
            <person name="Goldman B."/>
            <person name="Young S.K."/>
            <person name="Kodira C.D."/>
            <person name="Zeng Q."/>
            <person name="Koehrsen M."/>
            <person name="Alvarado L."/>
            <person name="Berlin A.M."/>
            <person name="Borenstein D."/>
            <person name="Chen Z."/>
            <person name="Engels R."/>
            <person name="Freedman E."/>
            <person name="Gellesch M."/>
            <person name="Goldberg J."/>
            <person name="Griggs A."/>
            <person name="Gujja S."/>
            <person name="Heiman D.I."/>
            <person name="Hepburn T.A."/>
            <person name="Howarth C."/>
            <person name="Jen D."/>
            <person name="Larson L."/>
            <person name="Lewis B."/>
            <person name="Mehta T."/>
            <person name="Park D."/>
            <person name="Pearson M."/>
            <person name="Roberts A."/>
            <person name="Saif S."/>
            <person name="Shea T.D."/>
            <person name="Shenoy N."/>
            <person name="Sisk P."/>
            <person name="Stolte C."/>
            <person name="Sykes S."/>
            <person name="Walk T."/>
            <person name="White J."/>
            <person name="Yandava C."/>
            <person name="Klein B."/>
            <person name="McEwen J.G."/>
            <person name="Puccia R."/>
            <person name="Goldman G.H."/>
            <person name="Felipe M.S."/>
            <person name="Nino-Vega G."/>
            <person name="San-Blas G."/>
            <person name="Taylor J.W."/>
            <person name="Mendoza L."/>
            <person name="Galagan J.E."/>
            <person name="Nusbaum C."/>
            <person name="Birren B.W."/>
        </authorList>
    </citation>
    <scope>NUCLEOTIDE SEQUENCE [LARGE SCALE GENOMIC DNA]</scope>
    <source>
        <strain evidence="3">H143</strain>
    </source>
</reference>
<dbReference type="Proteomes" id="UP000002624">
    <property type="component" value="Unassembled WGS sequence"/>
</dbReference>
<accession>C6H7H2</accession>
<evidence type="ECO:0000256" key="1">
    <source>
        <dbReference type="SAM" id="Phobius"/>
    </source>
</evidence>